<proteinExistence type="predicted"/>
<accession>A0A4Z0A652</accession>
<protein>
    <submittedName>
        <fullName evidence="1">Uncharacterized protein</fullName>
    </submittedName>
</protein>
<comment type="caution">
    <text evidence="1">The sequence shown here is derived from an EMBL/GenBank/DDBJ whole genome shotgun (WGS) entry which is preliminary data.</text>
</comment>
<keyword evidence="2" id="KW-1185">Reference proteome</keyword>
<reference evidence="1 2" key="1">
    <citation type="submission" date="2019-02" db="EMBL/GenBank/DDBJ databases">
        <title>Genome sequencing of the rare red list fungi Hericium alpestre (H. flagellum).</title>
        <authorList>
            <person name="Buettner E."/>
            <person name="Kellner H."/>
        </authorList>
    </citation>
    <scope>NUCLEOTIDE SEQUENCE [LARGE SCALE GENOMIC DNA]</scope>
    <source>
        <strain evidence="1 2">DSM 108284</strain>
    </source>
</reference>
<gene>
    <name evidence="1" type="ORF">EWM64_g2296</name>
</gene>
<organism evidence="1 2">
    <name type="scientific">Hericium alpestre</name>
    <dbReference type="NCBI Taxonomy" id="135208"/>
    <lineage>
        <taxon>Eukaryota</taxon>
        <taxon>Fungi</taxon>
        <taxon>Dikarya</taxon>
        <taxon>Basidiomycota</taxon>
        <taxon>Agaricomycotina</taxon>
        <taxon>Agaricomycetes</taxon>
        <taxon>Russulales</taxon>
        <taxon>Hericiaceae</taxon>
        <taxon>Hericium</taxon>
    </lineage>
</organism>
<name>A0A4Z0A652_9AGAM</name>
<dbReference type="STRING" id="135208.A0A4Z0A652"/>
<evidence type="ECO:0000313" key="1">
    <source>
        <dbReference type="EMBL" id="TFY81721.1"/>
    </source>
</evidence>
<evidence type="ECO:0000313" key="2">
    <source>
        <dbReference type="Proteomes" id="UP000298061"/>
    </source>
</evidence>
<dbReference type="AlphaFoldDB" id="A0A4Z0A652"/>
<sequence>MSELRTLHYGWSSAFGDAMSLLSATPNLKVLHLDGFTDFSNNDSSETTVVAELKNLTSFRFFVRPLRDLQFLLLRTQIAPAARLDLSLAMDGDALPRTTSWAQTVDLLAMHLRRAREVQGPFHDLALRVGLHYGAFIGWTDAFPPGIESMDERPWYTSNWEASPRHAAFSFSYGAPRNQWKKREPYLDMYRTCSRFDIMHVCSLWLSVDLSHRDSNDRELQPFLKQAAKAANWRSTLSLALNVSTLKASKDAVRGVLDALIPAASEEGQSTEEVRVLRPKLETLIIMDAQIGMHNELPYSRDSLSASRAARSVGRASGDSSYRTASSRWTMFIFWPDSPRWKKSANGATTASHKRGLSRGRWTQLSWNDGSDSGEDFENDS</sequence>
<dbReference type="Proteomes" id="UP000298061">
    <property type="component" value="Unassembled WGS sequence"/>
</dbReference>
<dbReference type="EMBL" id="SFCI01000181">
    <property type="protein sequence ID" value="TFY81721.1"/>
    <property type="molecule type" value="Genomic_DNA"/>
</dbReference>